<dbReference type="SUPFAM" id="SSF52540">
    <property type="entry name" value="P-loop containing nucleoside triphosphate hydrolases"/>
    <property type="match status" value="1"/>
</dbReference>
<dbReference type="InterPro" id="IPR003593">
    <property type="entry name" value="AAA+_ATPase"/>
</dbReference>
<sequence length="369" mass="40467">MRVGNGLTLISVLVFIASCLLVWLLDVDLEAGRDDECTERPLCESQSMLFGGLACAFFTYPVDLNRNDYKRRVMIRLERLLQRNLKGQPHIVDSIKRSVAMKLESPGKALILHFAGDNGVGKTTLAQLVSLAFAFRCGDAACSIGDTTLVLSGLSYDGYTVADFRADVVRKVAAHAKRYPQNGVVIINDLGGLHPDLVRVLLPLLGRASTFPEEPAAPLNSLTVIITTDFGRQGRTQGKSLAEMRRTIVDEFNGLYTQLASSMIQTLPFLPASITTAKEIVQLSLLDFTCRNRGRIRKIHVDRGVVEWFIYLVKDDLPTENGRTVANAVEATVGPSISHLLREKSPSLVSLRVALDNDGSVAVLETQDE</sequence>
<dbReference type="GO" id="GO:0016887">
    <property type="term" value="F:ATP hydrolysis activity"/>
    <property type="evidence" value="ECO:0007669"/>
    <property type="project" value="InterPro"/>
</dbReference>
<dbReference type="Gene3D" id="3.40.50.300">
    <property type="entry name" value="P-loop containing nucleotide triphosphate hydrolases"/>
    <property type="match status" value="1"/>
</dbReference>
<reference evidence="4" key="1">
    <citation type="journal article" date="2012" name="Proc. Natl. Acad. Sci. U.S.A.">
        <title>Antigenic diversity is generated by distinct evolutionary mechanisms in African trypanosome species.</title>
        <authorList>
            <person name="Jackson A.P."/>
            <person name="Berry A."/>
            <person name="Aslett M."/>
            <person name="Allison H.C."/>
            <person name="Burton P."/>
            <person name="Vavrova-Anderson J."/>
            <person name="Brown R."/>
            <person name="Browne H."/>
            <person name="Corton N."/>
            <person name="Hauser H."/>
            <person name="Gamble J."/>
            <person name="Gilderthorp R."/>
            <person name="Marcello L."/>
            <person name="McQuillan J."/>
            <person name="Otto T.D."/>
            <person name="Quail M.A."/>
            <person name="Sanders M.J."/>
            <person name="van Tonder A."/>
            <person name="Ginger M.L."/>
            <person name="Field M.C."/>
            <person name="Barry J.D."/>
            <person name="Hertz-Fowler C."/>
            <person name="Berriman M."/>
        </authorList>
    </citation>
    <scope>NUCLEOTIDE SEQUENCE</scope>
    <source>
        <strain evidence="4">Y486</strain>
    </source>
</reference>
<evidence type="ECO:0000256" key="2">
    <source>
        <dbReference type="SAM" id="Phobius"/>
    </source>
</evidence>
<keyword evidence="2" id="KW-0812">Transmembrane</keyword>
<comment type="similarity">
    <text evidence="1">Belongs to the ClpA/ClpB family. Torsin subfamily.</text>
</comment>
<dbReference type="InterPro" id="IPR001270">
    <property type="entry name" value="ClpA/B"/>
</dbReference>
<keyword evidence="2" id="KW-1133">Transmembrane helix</keyword>
<dbReference type="VEuPathDB" id="TriTrypDB:TvY486_0805530"/>
<protein>
    <recommendedName>
        <fullName evidence="3">AAA+ ATPase domain-containing protein</fullName>
    </recommendedName>
</protein>
<feature type="domain" description="AAA+ ATPase" evidence="3">
    <location>
        <begin position="108"/>
        <end position="255"/>
    </location>
</feature>
<organism evidence="4">
    <name type="scientific">Trypanosoma vivax (strain Y486)</name>
    <dbReference type="NCBI Taxonomy" id="1055687"/>
    <lineage>
        <taxon>Eukaryota</taxon>
        <taxon>Discoba</taxon>
        <taxon>Euglenozoa</taxon>
        <taxon>Kinetoplastea</taxon>
        <taxon>Metakinetoplastina</taxon>
        <taxon>Trypanosomatida</taxon>
        <taxon>Trypanosomatidae</taxon>
        <taxon>Trypanosoma</taxon>
        <taxon>Duttonella</taxon>
    </lineage>
</organism>
<name>G0U1I9_TRYVY</name>
<dbReference type="PANTHER" id="PTHR10760">
    <property type="entry name" value="TORSIN"/>
    <property type="match status" value="1"/>
</dbReference>
<dbReference type="InterPro" id="IPR010448">
    <property type="entry name" value="Torsin"/>
</dbReference>
<dbReference type="SMART" id="SM00382">
    <property type="entry name" value="AAA"/>
    <property type="match status" value="1"/>
</dbReference>
<dbReference type="OMA" id="LCARKDR"/>
<dbReference type="CDD" id="cd00009">
    <property type="entry name" value="AAA"/>
    <property type="match status" value="1"/>
</dbReference>
<dbReference type="AlphaFoldDB" id="G0U1I9"/>
<dbReference type="PROSITE" id="PS51257">
    <property type="entry name" value="PROKAR_LIPOPROTEIN"/>
    <property type="match status" value="1"/>
</dbReference>
<dbReference type="EMBL" id="HE573024">
    <property type="protein sequence ID" value="CCC49946.1"/>
    <property type="molecule type" value="Genomic_DNA"/>
</dbReference>
<proteinExistence type="inferred from homology"/>
<dbReference type="GO" id="GO:0005737">
    <property type="term" value="C:cytoplasm"/>
    <property type="evidence" value="ECO:0007669"/>
    <property type="project" value="UniProtKB-ARBA"/>
</dbReference>
<dbReference type="PANTHER" id="PTHR10760:SF2">
    <property type="entry name" value="LD13476P-RELATED"/>
    <property type="match status" value="1"/>
</dbReference>
<evidence type="ECO:0000313" key="4">
    <source>
        <dbReference type="EMBL" id="CCC49946.1"/>
    </source>
</evidence>
<dbReference type="InterPro" id="IPR027417">
    <property type="entry name" value="P-loop_NTPase"/>
</dbReference>
<dbReference type="GO" id="GO:0005524">
    <property type="term" value="F:ATP binding"/>
    <property type="evidence" value="ECO:0007669"/>
    <property type="project" value="InterPro"/>
</dbReference>
<gene>
    <name evidence="4" type="ORF">TVY486_0805530</name>
</gene>
<feature type="transmembrane region" description="Helical" evidence="2">
    <location>
        <begin position="7"/>
        <end position="25"/>
    </location>
</feature>
<evidence type="ECO:0000259" key="3">
    <source>
        <dbReference type="SMART" id="SM00382"/>
    </source>
</evidence>
<accession>G0U1I9</accession>
<keyword evidence="2" id="KW-0472">Membrane</keyword>
<dbReference type="PRINTS" id="PR00300">
    <property type="entry name" value="CLPPROTEASEA"/>
</dbReference>
<evidence type="ECO:0000256" key="1">
    <source>
        <dbReference type="ARBA" id="ARBA00006235"/>
    </source>
</evidence>